<organism evidence="2 3">
    <name type="scientific">Desulfovibrio piger</name>
    <dbReference type="NCBI Taxonomy" id="901"/>
    <lineage>
        <taxon>Bacteria</taxon>
        <taxon>Pseudomonadati</taxon>
        <taxon>Thermodesulfobacteriota</taxon>
        <taxon>Desulfovibrionia</taxon>
        <taxon>Desulfovibrionales</taxon>
        <taxon>Desulfovibrionaceae</taxon>
        <taxon>Desulfovibrio</taxon>
    </lineage>
</organism>
<feature type="compositionally biased region" description="Basic residues" evidence="1">
    <location>
        <begin position="1"/>
        <end position="11"/>
    </location>
</feature>
<evidence type="ECO:0000313" key="2">
    <source>
        <dbReference type="EMBL" id="SFV73909.1"/>
    </source>
</evidence>
<dbReference type="EMBL" id="LT630450">
    <property type="protein sequence ID" value="SFV73909.1"/>
    <property type="molecule type" value="Genomic_DNA"/>
</dbReference>
<keyword evidence="3" id="KW-1185">Reference proteome</keyword>
<accession>A0A1K1LGS0</accession>
<protein>
    <submittedName>
        <fullName evidence="2">Uncharacterized protein</fullName>
    </submittedName>
</protein>
<dbReference type="AlphaFoldDB" id="A0A1K1LGS0"/>
<reference evidence="3" key="1">
    <citation type="submission" date="2016-10" db="EMBL/GenBank/DDBJ databases">
        <authorList>
            <person name="Wegmann U."/>
        </authorList>
    </citation>
    <scope>NUCLEOTIDE SEQUENCE [LARGE SCALE GENOMIC DNA]</scope>
</reference>
<name>A0A1K1LGS0_9BACT</name>
<gene>
    <name evidence="2" type="ORF">DESPIGER_2085</name>
</gene>
<sequence length="37" mass="4076">MYNVSRIKRKTAGGPHETGQTAPAAGRGSRGHRRRRT</sequence>
<evidence type="ECO:0000256" key="1">
    <source>
        <dbReference type="SAM" id="MobiDB-lite"/>
    </source>
</evidence>
<evidence type="ECO:0000313" key="3">
    <source>
        <dbReference type="Proteomes" id="UP000186323"/>
    </source>
</evidence>
<dbReference type="Proteomes" id="UP000186323">
    <property type="component" value="Chromosome I"/>
</dbReference>
<dbReference type="KEGG" id="dpg:DESPIGER_2085"/>
<proteinExistence type="predicted"/>
<feature type="region of interest" description="Disordered" evidence="1">
    <location>
        <begin position="1"/>
        <end position="37"/>
    </location>
</feature>